<sequence>MITKTVTTALLTSIFSFNAFAASEELTCEKYNQELSKYGTSELVGKTLKSVDQDAKVKRIKFTNYYHFMFEADGKEKRSLSFQNRDNGFEFISKKNAKLKGKKFIFTELGNDEYELTVFKFSGRKTNADTGKKEYVYERQVMLSEKGSIVYEVDNEEKEFKYFNVDSSCL</sequence>
<organism evidence="2 3">
    <name type="scientific">Vibrio splendidus</name>
    <dbReference type="NCBI Taxonomy" id="29497"/>
    <lineage>
        <taxon>Bacteria</taxon>
        <taxon>Pseudomonadati</taxon>
        <taxon>Pseudomonadota</taxon>
        <taxon>Gammaproteobacteria</taxon>
        <taxon>Vibrionales</taxon>
        <taxon>Vibrionaceae</taxon>
        <taxon>Vibrio</taxon>
    </lineage>
</organism>
<protein>
    <recommendedName>
        <fullName evidence="4">Lipoprotein</fullName>
    </recommendedName>
</protein>
<gene>
    <name evidence="2" type="ORF">CWO07_02115</name>
</gene>
<dbReference type="Proteomes" id="UP000244197">
    <property type="component" value="Unassembled WGS sequence"/>
</dbReference>
<evidence type="ECO:0000313" key="2">
    <source>
        <dbReference type="EMBL" id="PTP39384.1"/>
    </source>
</evidence>
<feature type="chain" id="PRO_5015772804" description="Lipoprotein" evidence="1">
    <location>
        <begin position="22"/>
        <end position="170"/>
    </location>
</feature>
<proteinExistence type="predicted"/>
<evidence type="ECO:0000256" key="1">
    <source>
        <dbReference type="SAM" id="SignalP"/>
    </source>
</evidence>
<feature type="signal peptide" evidence="1">
    <location>
        <begin position="1"/>
        <end position="21"/>
    </location>
</feature>
<name>A0A2T5F0W2_VIBSP</name>
<accession>A0A2T5F0W2</accession>
<dbReference type="EMBL" id="PIFK01000003">
    <property type="protein sequence ID" value="PTP39384.1"/>
    <property type="molecule type" value="Genomic_DNA"/>
</dbReference>
<comment type="caution">
    <text evidence="2">The sequence shown here is derived from an EMBL/GenBank/DDBJ whole genome shotgun (WGS) entry which is preliminary data.</text>
</comment>
<reference evidence="2 3" key="1">
    <citation type="submission" date="2017-11" db="EMBL/GenBank/DDBJ databases">
        <title>Population delineation of vibrios coincides with oyster pathogenicity.</title>
        <authorList>
            <person name="Bruto M."/>
            <person name="Labreuche Y."/>
            <person name="James A."/>
            <person name="Piel D."/>
            <person name="Chenivesse S."/>
            <person name="Petton B."/>
            <person name="Polz M.F."/>
            <person name="Le Roux F."/>
        </authorList>
    </citation>
    <scope>NUCLEOTIDE SEQUENCE [LARGE SCALE GENOMIC DNA]</scope>
    <source>
        <strain evidence="2 3">FF_144</strain>
    </source>
</reference>
<evidence type="ECO:0000313" key="3">
    <source>
        <dbReference type="Proteomes" id="UP000244197"/>
    </source>
</evidence>
<dbReference type="AlphaFoldDB" id="A0A2T5F0W2"/>
<evidence type="ECO:0008006" key="4">
    <source>
        <dbReference type="Google" id="ProtNLM"/>
    </source>
</evidence>
<dbReference type="RefSeq" id="WP_108187180.1">
    <property type="nucleotide sequence ID" value="NZ_PIFK01000003.1"/>
</dbReference>
<keyword evidence="1" id="KW-0732">Signal</keyword>